<comment type="similarity">
    <text evidence="1 6">Belongs to the enoyl-CoA hydratase/isomerase family.</text>
</comment>
<dbReference type="EC" id="4.2.1.17" evidence="2"/>
<protein>
    <recommendedName>
        <fullName evidence="2">enoyl-CoA hydratase</fullName>
        <ecNumber evidence="2">4.2.1.17</ecNumber>
    </recommendedName>
</protein>
<evidence type="ECO:0000256" key="3">
    <source>
        <dbReference type="ARBA" id="ARBA00023239"/>
    </source>
</evidence>
<sequence>MSPDERSAVRRSNPRDGVALLTLDRAASRNVLDDELRDGLIAALEATDADADVRAVVLTGGSEVFAAGADIRAMRDQGFQDAIAARGARLWGRLAAVRKPLIAAVAGPAVGGGCELALACDLVVAADTAEFSQPEVRLGIIPGGGGTQRLARTLGKHRAMDLVLTGRRVSAEEAQRLGFVNRVVAAERLQDAALELAETIARRPAIAVQLAKRAVLAADETSLGAGLAVERELFLLAMASDDRREGMAAFLERRPPRFTGR</sequence>
<evidence type="ECO:0000256" key="5">
    <source>
        <dbReference type="ARBA" id="ARBA00023717"/>
    </source>
</evidence>
<dbReference type="EMBL" id="AGUD01000006">
    <property type="protein sequence ID" value="EHN12919.1"/>
    <property type="molecule type" value="Genomic_DNA"/>
</dbReference>
<dbReference type="AlphaFoldDB" id="H0E0B6"/>
<dbReference type="GO" id="GO:0018812">
    <property type="term" value="F:3-hydroxyacyl-CoA dehydratase activity"/>
    <property type="evidence" value="ECO:0007669"/>
    <property type="project" value="RHEA"/>
</dbReference>
<dbReference type="RefSeq" id="WP_007569938.1">
    <property type="nucleotide sequence ID" value="NZ_AGUD01000006.1"/>
</dbReference>
<dbReference type="PROSITE" id="PS00166">
    <property type="entry name" value="ENOYL_COA_HYDRATASE"/>
    <property type="match status" value="1"/>
</dbReference>
<dbReference type="Pfam" id="PF00378">
    <property type="entry name" value="ECH_1"/>
    <property type="match status" value="1"/>
</dbReference>
<reference evidence="7 8" key="1">
    <citation type="journal article" date="2013" name="Biodegradation">
        <title>Quantitative proteomic analysis of ibuprofen-degrading Patulibacter sp. strain I11.</title>
        <authorList>
            <person name="Almeida B."/>
            <person name="Kjeldal H."/>
            <person name="Lolas I."/>
            <person name="Knudsen A.D."/>
            <person name="Carvalho G."/>
            <person name="Nielsen K.L."/>
            <person name="Barreto Crespo M.T."/>
            <person name="Stensballe A."/>
            <person name="Nielsen J.L."/>
        </authorList>
    </citation>
    <scope>NUCLEOTIDE SEQUENCE [LARGE SCALE GENOMIC DNA]</scope>
    <source>
        <strain evidence="7 8">I11</strain>
    </source>
</reference>
<dbReference type="Gene3D" id="1.10.12.10">
    <property type="entry name" value="Lyase 2-enoyl-coa Hydratase, Chain A, domain 2"/>
    <property type="match status" value="1"/>
</dbReference>
<evidence type="ECO:0000256" key="1">
    <source>
        <dbReference type="ARBA" id="ARBA00005254"/>
    </source>
</evidence>
<dbReference type="SUPFAM" id="SSF52096">
    <property type="entry name" value="ClpP/crotonase"/>
    <property type="match status" value="1"/>
</dbReference>
<dbReference type="GO" id="GO:0006635">
    <property type="term" value="P:fatty acid beta-oxidation"/>
    <property type="evidence" value="ECO:0007669"/>
    <property type="project" value="TreeGrafter"/>
</dbReference>
<comment type="catalytic activity">
    <reaction evidence="5">
        <text>a 4-saturated-(3S)-3-hydroxyacyl-CoA = a (3E)-enoyl-CoA + H2O</text>
        <dbReference type="Rhea" id="RHEA:20724"/>
        <dbReference type="ChEBI" id="CHEBI:15377"/>
        <dbReference type="ChEBI" id="CHEBI:58521"/>
        <dbReference type="ChEBI" id="CHEBI:137480"/>
        <dbReference type="EC" id="4.2.1.17"/>
    </reaction>
</comment>
<dbReference type="InterPro" id="IPR018376">
    <property type="entry name" value="Enoyl-CoA_hyd/isom_CS"/>
</dbReference>
<organism evidence="7 8">
    <name type="scientific">Patulibacter medicamentivorans</name>
    <dbReference type="NCBI Taxonomy" id="1097667"/>
    <lineage>
        <taxon>Bacteria</taxon>
        <taxon>Bacillati</taxon>
        <taxon>Actinomycetota</taxon>
        <taxon>Thermoleophilia</taxon>
        <taxon>Solirubrobacterales</taxon>
        <taxon>Patulibacteraceae</taxon>
        <taxon>Patulibacter</taxon>
    </lineage>
</organism>
<dbReference type="FunFam" id="1.10.12.10:FF:000001">
    <property type="entry name" value="Probable enoyl-CoA hydratase, mitochondrial"/>
    <property type="match status" value="1"/>
</dbReference>
<accession>H0E0B6</accession>
<dbReference type="Gene3D" id="3.90.226.10">
    <property type="entry name" value="2-enoyl-CoA Hydratase, Chain A, domain 1"/>
    <property type="match status" value="1"/>
</dbReference>
<evidence type="ECO:0000313" key="8">
    <source>
        <dbReference type="Proteomes" id="UP000005143"/>
    </source>
</evidence>
<dbReference type="PANTHER" id="PTHR11941">
    <property type="entry name" value="ENOYL-COA HYDRATASE-RELATED"/>
    <property type="match status" value="1"/>
</dbReference>
<dbReference type="OrthoDB" id="8452484at2"/>
<dbReference type="InterPro" id="IPR029045">
    <property type="entry name" value="ClpP/crotonase-like_dom_sf"/>
</dbReference>
<comment type="caution">
    <text evidence="7">The sequence shown here is derived from an EMBL/GenBank/DDBJ whole genome shotgun (WGS) entry which is preliminary data.</text>
</comment>
<keyword evidence="8" id="KW-1185">Reference proteome</keyword>
<comment type="catalytic activity">
    <reaction evidence="4">
        <text>a (3S)-3-hydroxyacyl-CoA = a (2E)-enoyl-CoA + H2O</text>
        <dbReference type="Rhea" id="RHEA:16105"/>
        <dbReference type="ChEBI" id="CHEBI:15377"/>
        <dbReference type="ChEBI" id="CHEBI:57318"/>
        <dbReference type="ChEBI" id="CHEBI:58856"/>
        <dbReference type="EC" id="4.2.1.17"/>
    </reaction>
</comment>
<dbReference type="FunFam" id="3.90.226.10:FF:000009">
    <property type="entry name" value="Carnitinyl-CoA dehydratase"/>
    <property type="match status" value="1"/>
</dbReference>
<evidence type="ECO:0000256" key="2">
    <source>
        <dbReference type="ARBA" id="ARBA00012076"/>
    </source>
</evidence>
<evidence type="ECO:0000313" key="7">
    <source>
        <dbReference type="EMBL" id="EHN12919.1"/>
    </source>
</evidence>
<dbReference type="PANTHER" id="PTHR11941:SF54">
    <property type="entry name" value="ENOYL-COA HYDRATASE, MITOCHONDRIAL"/>
    <property type="match status" value="1"/>
</dbReference>
<dbReference type="InterPro" id="IPR014748">
    <property type="entry name" value="Enoyl-CoA_hydra_C"/>
</dbReference>
<keyword evidence="3 7" id="KW-0456">Lyase</keyword>
<evidence type="ECO:0000256" key="4">
    <source>
        <dbReference type="ARBA" id="ARBA00023709"/>
    </source>
</evidence>
<dbReference type="Proteomes" id="UP000005143">
    <property type="component" value="Unassembled WGS sequence"/>
</dbReference>
<evidence type="ECO:0000256" key="6">
    <source>
        <dbReference type="RuleBase" id="RU003707"/>
    </source>
</evidence>
<dbReference type="CDD" id="cd06558">
    <property type="entry name" value="crotonase-like"/>
    <property type="match status" value="1"/>
</dbReference>
<dbReference type="PATRIC" id="fig|1097667.3.peg.223"/>
<proteinExistence type="inferred from homology"/>
<name>H0E0B6_9ACTN</name>
<dbReference type="InterPro" id="IPR001753">
    <property type="entry name" value="Enoyl-CoA_hydra/iso"/>
</dbReference>
<gene>
    <name evidence="7" type="ORF">PAI11_02240</name>
</gene>